<feature type="transmembrane region" description="Helical" evidence="9">
    <location>
        <begin position="1220"/>
        <end position="1242"/>
    </location>
</feature>
<reference evidence="12" key="3">
    <citation type="submission" date="2022-06" db="UniProtKB">
        <authorList>
            <consortium name="EnsemblMetazoa"/>
        </authorList>
    </citation>
    <scope>IDENTIFICATION</scope>
</reference>
<dbReference type="InterPro" id="IPR017871">
    <property type="entry name" value="ABC_transporter-like_CS"/>
</dbReference>
<dbReference type="Pfam" id="PF00005">
    <property type="entry name" value="ABC_tran"/>
    <property type="match status" value="2"/>
</dbReference>
<evidence type="ECO:0000256" key="6">
    <source>
        <dbReference type="ARBA" id="ARBA00022840"/>
    </source>
</evidence>
<dbReference type="EMBL" id="WVUK01000042">
    <property type="protein sequence ID" value="KAF7496019.1"/>
    <property type="molecule type" value="Genomic_DNA"/>
</dbReference>
<dbReference type="Gene3D" id="3.40.50.300">
    <property type="entry name" value="P-loop containing nucleotide triphosphate hydrolases"/>
    <property type="match status" value="2"/>
</dbReference>
<dbReference type="InterPro" id="IPR050352">
    <property type="entry name" value="ABCG_transporters"/>
</dbReference>
<name>A0A834VHW2_SARSC</name>
<feature type="transmembrane region" description="Helical" evidence="9">
    <location>
        <begin position="1254"/>
        <end position="1272"/>
    </location>
</feature>
<evidence type="ECO:0000256" key="2">
    <source>
        <dbReference type="ARBA" id="ARBA00005814"/>
    </source>
</evidence>
<evidence type="ECO:0000313" key="11">
    <source>
        <dbReference type="EMBL" id="KAF7496019.1"/>
    </source>
</evidence>
<dbReference type="GO" id="GO:0016020">
    <property type="term" value="C:membrane"/>
    <property type="evidence" value="ECO:0007669"/>
    <property type="project" value="UniProtKB-SubCell"/>
</dbReference>
<keyword evidence="6 11" id="KW-0067">ATP-binding</keyword>
<proteinExistence type="inferred from homology"/>
<dbReference type="OrthoDB" id="6500212at2759"/>
<feature type="transmembrane region" description="Helical" evidence="9">
    <location>
        <begin position="540"/>
        <end position="567"/>
    </location>
</feature>
<dbReference type="InterPro" id="IPR003593">
    <property type="entry name" value="AAA+_ATPase"/>
</dbReference>
<evidence type="ECO:0000256" key="1">
    <source>
        <dbReference type="ARBA" id="ARBA00004141"/>
    </source>
</evidence>
<feature type="transmembrane region" description="Helical" evidence="9">
    <location>
        <begin position="1284"/>
        <end position="1305"/>
    </location>
</feature>
<evidence type="ECO:0000256" key="8">
    <source>
        <dbReference type="ARBA" id="ARBA00023136"/>
    </source>
</evidence>
<keyword evidence="4 9" id="KW-0812">Transmembrane</keyword>
<reference evidence="11" key="2">
    <citation type="submission" date="2020-01" db="EMBL/GenBank/DDBJ databases">
        <authorList>
            <person name="Korhonen P.K.K."/>
            <person name="Guangxu M.G."/>
            <person name="Wang T.W."/>
            <person name="Stroehlein A.J.S."/>
            <person name="Young N.D."/>
            <person name="Ang C.-S.A."/>
            <person name="Fernando D.W.F."/>
            <person name="Lu H.L."/>
            <person name="Taylor S.T."/>
            <person name="Ehtesham M.E.M."/>
            <person name="Najaraj S.H.N."/>
            <person name="Harsha G.H.G."/>
            <person name="Madugundu A.M."/>
            <person name="Renuse S.R."/>
            <person name="Holt D.H."/>
            <person name="Pandey A.P."/>
            <person name="Papenfuss A.P."/>
            <person name="Gasser R.B.G."/>
            <person name="Fischer K.F."/>
        </authorList>
    </citation>
    <scope>NUCLEOTIDE SEQUENCE</scope>
    <source>
        <strain evidence="11">SSS_KF_BRIS2020</strain>
    </source>
</reference>
<feature type="domain" description="ABC transporter" evidence="10">
    <location>
        <begin position="788"/>
        <end position="1035"/>
    </location>
</feature>
<feature type="transmembrane region" description="Helical" evidence="9">
    <location>
        <begin position="610"/>
        <end position="634"/>
    </location>
</feature>
<dbReference type="Pfam" id="PF01061">
    <property type="entry name" value="ABC2_membrane"/>
    <property type="match status" value="2"/>
</dbReference>
<dbReference type="GO" id="GO:0140359">
    <property type="term" value="F:ABC-type transporter activity"/>
    <property type="evidence" value="ECO:0007669"/>
    <property type="project" value="InterPro"/>
</dbReference>
<dbReference type="InterPro" id="IPR003439">
    <property type="entry name" value="ABC_transporter-like_ATP-bd"/>
</dbReference>
<evidence type="ECO:0000256" key="3">
    <source>
        <dbReference type="ARBA" id="ARBA00022448"/>
    </source>
</evidence>
<comment type="subcellular location">
    <subcellularLocation>
        <location evidence="1">Membrane</location>
        <topology evidence="1">Multi-pass membrane protein</topology>
    </subcellularLocation>
</comment>
<dbReference type="EnsemblMetazoa" id="SSS_9228s_mrna">
    <property type="protein sequence ID" value="KAF7496019.1"/>
    <property type="gene ID" value="SSS_9228"/>
</dbReference>
<keyword evidence="8 9" id="KW-0472">Membrane</keyword>
<dbReference type="InterPro" id="IPR013525">
    <property type="entry name" value="ABC2_TM"/>
</dbReference>
<reference evidence="13" key="1">
    <citation type="journal article" date="2020" name="PLoS Negl. Trop. Dis.">
        <title>High-quality nuclear genome for Sarcoptes scabiei-A critical resource for a neglected parasite.</title>
        <authorList>
            <person name="Korhonen P.K."/>
            <person name="Gasser R.B."/>
            <person name="Ma G."/>
            <person name="Wang T."/>
            <person name="Stroehlein A.J."/>
            <person name="Young N.D."/>
            <person name="Ang C.S."/>
            <person name="Fernando D.D."/>
            <person name="Lu H.C."/>
            <person name="Taylor S."/>
            <person name="Reynolds S.L."/>
            <person name="Mofiz E."/>
            <person name="Najaraj S.H."/>
            <person name="Gowda H."/>
            <person name="Madugundu A."/>
            <person name="Renuse S."/>
            <person name="Holt D."/>
            <person name="Pandey A."/>
            <person name="Papenfuss A.T."/>
            <person name="Fischer K."/>
        </authorList>
    </citation>
    <scope>NUCLEOTIDE SEQUENCE [LARGE SCALE GENOMIC DNA]</scope>
</reference>
<feature type="transmembrane region" description="Helical" evidence="9">
    <location>
        <begin position="688"/>
        <end position="712"/>
    </location>
</feature>
<dbReference type="PANTHER" id="PTHR48041:SF139">
    <property type="entry name" value="PROTEIN SCARLET"/>
    <property type="match status" value="1"/>
</dbReference>
<protein>
    <submittedName>
        <fullName evidence="11">ATP-binding cassette sub-family G member 1</fullName>
    </submittedName>
</protein>
<feature type="domain" description="ABC transporter" evidence="10">
    <location>
        <begin position="111"/>
        <end position="357"/>
    </location>
</feature>
<evidence type="ECO:0000313" key="13">
    <source>
        <dbReference type="Proteomes" id="UP000070412"/>
    </source>
</evidence>
<evidence type="ECO:0000313" key="12">
    <source>
        <dbReference type="EnsemblMetazoa" id="KAF7496019.1"/>
    </source>
</evidence>
<dbReference type="Proteomes" id="UP000070412">
    <property type="component" value="Unassembled WGS sequence"/>
</dbReference>
<evidence type="ECO:0000256" key="4">
    <source>
        <dbReference type="ARBA" id="ARBA00022692"/>
    </source>
</evidence>
<feature type="transmembrane region" description="Helical" evidence="9">
    <location>
        <begin position="1179"/>
        <end position="1199"/>
    </location>
</feature>
<dbReference type="PANTHER" id="PTHR48041">
    <property type="entry name" value="ABC TRANSPORTER G FAMILY MEMBER 28"/>
    <property type="match status" value="1"/>
</dbReference>
<dbReference type="GO" id="GO:0005524">
    <property type="term" value="F:ATP binding"/>
    <property type="evidence" value="ECO:0007669"/>
    <property type="project" value="UniProtKB-KW"/>
</dbReference>
<dbReference type="GO" id="GO:0016887">
    <property type="term" value="F:ATP hydrolysis activity"/>
    <property type="evidence" value="ECO:0007669"/>
    <property type="project" value="InterPro"/>
</dbReference>
<gene>
    <name evidence="11" type="ORF">SSS_9228</name>
</gene>
<sequence>MKMSTNVHESTQTLNRFENNSSFCISSTSSLSFNGNQIHNEFDSDLYRDRSSTENSSITPTTVDGTESIYSTSILESQESLTKITNDNLHCSTLKPIVLAWKNLRYEVNEWHFKDWWRIERKRKVILRRLNGYVRENSLNALLGPSGAGKTSLIKCLTGNVSSSQLSNDTEMYLNKQIYEVHHVIGANPLVSFVPQSIHDTVYEKLYAGEVLSYAFRFKNPISKWHLAKKHIHTIIDELMLDSRILSTRFENCSGGEQRRIVIAQELMSIDSKPAFLFVDEPTTGLDSEAALLVMRCLRHLSHRNPISIIVSIHTPSTEILNLFDHLYIMAKGGVCIYSGVPSLMRNHLQQVLKYELDPDQPPIEEYLRIASNGISDEQIRSLANDTLEREHESLMVEPKTQSNLKFIPEGMPTIAKAFCLKDLYIQIRRLSNVIFVKDVRIFITYLFINIFLVVLITIPNDENMIDSNGCYPLDAERFNQTCQEELDNRLLTENYVNYQLAFTDMLQVISIGMSAIMLIDILRVFHNEHRNGWYSLGTFFWAFQLIFLAYLTVFSFNSTFFGYLTARYYSIDKFGMNWYRFGNFFLFYWLLMIYLQAHGQLWSIMLNNLQILIVYLQLIFSITNIFNGLSLMIEIMNKPIWLIVSKLIGIRYLSEGVLFSFFGIDRCDPQNEYSLVLKKYHINEEQIYWNLLPAIINIILLKFIGLLLMFWRFRLKTNRVESTTKNKKKIQTITLNRCISIDYDHVIVVPESTNNNEPNLSLTQEQLKTRQIHEDKFMIGWRNLCLFASQSIYETRSTPRLLYSTKTNERLILRNLNGQLRFGTLNALMGTSGSGKTSLLKVLNGRLKSRVSNGTKFFLCKFTSLRTCFITQEISGHLMPGMTALQTLIYASRFKNINETSKIDHQQIALNLLEELDLTDAVNTLVQNCSGGQRKRLALAAELTSIRMPNLICIDEPTSGLDSNSSWLVIQCLKKLVQRHSDITIVASIHQPNTQLLMTFDQCYVLARNGVCIYSGEPGQIRHYLDRIPESLEPNRNEDRFPIETLIKYSCTGHRNPVVTHLVTETANAVAKLDQTLLADTVLVKDGVAFNRNRFSLRSFWILCRRYFLFLIRHQWFEWFVFIIIYMAIAFSLAYSYDASIAEPDGCLNLNDDFNEICGMKSEEKLLEELRLANSFKYLVFMVILYSFALCTQTMFTFSNELKYFINEHRNGWYSCGAFYLMKFFYETLPMIPILIGFVYIVDFYSQTTPNNFYWWHVLLMILLTIGYQGISHLIVLISNRIFILMMILTASHIFFFLMLTGLFSEIDQMNFIFRFLSNFSMLRFVIQAGLYLIYGDQRCRPDEIQTILYQFRIPNVPQHLHECIMMLVALAFFFHFLALMALILKTSPIINRLKREEKVQKFRNENLLKIKNDSDA</sequence>
<evidence type="ECO:0000256" key="9">
    <source>
        <dbReference type="SAM" id="Phobius"/>
    </source>
</evidence>
<organism evidence="11">
    <name type="scientific">Sarcoptes scabiei</name>
    <name type="common">Itch mite</name>
    <name type="synonym">Acarus scabiei</name>
    <dbReference type="NCBI Taxonomy" id="52283"/>
    <lineage>
        <taxon>Eukaryota</taxon>
        <taxon>Metazoa</taxon>
        <taxon>Ecdysozoa</taxon>
        <taxon>Arthropoda</taxon>
        <taxon>Chelicerata</taxon>
        <taxon>Arachnida</taxon>
        <taxon>Acari</taxon>
        <taxon>Acariformes</taxon>
        <taxon>Sarcoptiformes</taxon>
        <taxon>Astigmata</taxon>
        <taxon>Psoroptidia</taxon>
        <taxon>Sarcoptoidea</taxon>
        <taxon>Sarcoptidae</taxon>
        <taxon>Sarcoptinae</taxon>
        <taxon>Sarcoptes</taxon>
    </lineage>
</organism>
<feature type="transmembrane region" description="Helical" evidence="9">
    <location>
        <begin position="1317"/>
        <end position="1336"/>
    </location>
</feature>
<dbReference type="InterPro" id="IPR027417">
    <property type="entry name" value="P-loop_NTPase"/>
</dbReference>
<dbReference type="PROSITE" id="PS00211">
    <property type="entry name" value="ABC_TRANSPORTER_1"/>
    <property type="match status" value="2"/>
</dbReference>
<accession>A0A834VHW2</accession>
<dbReference type="SUPFAM" id="SSF52540">
    <property type="entry name" value="P-loop containing nucleoside triphosphate hydrolases"/>
    <property type="match status" value="2"/>
</dbReference>
<feature type="transmembrane region" description="Helical" evidence="9">
    <location>
        <begin position="579"/>
        <end position="598"/>
    </location>
</feature>
<keyword evidence="7 9" id="KW-1133">Transmembrane helix</keyword>
<evidence type="ECO:0000259" key="10">
    <source>
        <dbReference type="PROSITE" id="PS50893"/>
    </source>
</evidence>
<dbReference type="PROSITE" id="PS50893">
    <property type="entry name" value="ABC_TRANSPORTER_2"/>
    <property type="match status" value="2"/>
</dbReference>
<keyword evidence="5" id="KW-0547">Nucleotide-binding</keyword>
<feature type="transmembrane region" description="Helical" evidence="9">
    <location>
        <begin position="499"/>
        <end position="520"/>
    </location>
</feature>
<evidence type="ECO:0000256" key="7">
    <source>
        <dbReference type="ARBA" id="ARBA00022989"/>
    </source>
</evidence>
<feature type="transmembrane region" description="Helical" evidence="9">
    <location>
        <begin position="440"/>
        <end position="459"/>
    </location>
</feature>
<feature type="transmembrane region" description="Helical" evidence="9">
    <location>
        <begin position="1365"/>
        <end position="1386"/>
    </location>
</feature>
<evidence type="ECO:0000256" key="5">
    <source>
        <dbReference type="ARBA" id="ARBA00022741"/>
    </source>
</evidence>
<keyword evidence="13" id="KW-1185">Reference proteome</keyword>
<feature type="transmembrane region" description="Helical" evidence="9">
    <location>
        <begin position="1117"/>
        <end position="1136"/>
    </location>
</feature>
<dbReference type="SMART" id="SM00382">
    <property type="entry name" value="AAA"/>
    <property type="match status" value="2"/>
</dbReference>
<comment type="similarity">
    <text evidence="2">Belongs to the ABC transporter superfamily. ABCG family. Eye pigment precursor importer (TC 3.A.1.204) subfamily.</text>
</comment>
<keyword evidence="3" id="KW-0813">Transport</keyword>